<dbReference type="Pfam" id="PF10006">
    <property type="entry name" value="DUF2249"/>
    <property type="match status" value="2"/>
</dbReference>
<name>A0ABS1BZ54_9BACT</name>
<sequence length="284" mass="31857">MKISPQTKISALIKENPKAIDAIASINSHFEKLRNPILRKILASRVTIADAARIGNATVATFFEKLEPLGFQSENDNVLAAKSPASVQSQTKAKPSDMPTDFVELDVREAIETGNDPFNLIMEAVKDLQPSQALKLINTFEPTPLITILNKRGYRHFVEEISANLVYTYFYKKVANKTVANAAEKVETLAQPDAKNTFGEMKQKFAGRLREIDVRYLEMPLPMTTILETLADLKPGEALFVIHKRVPQFLLPQLAERGFAYTFREISPERVDLILYPENHGSVN</sequence>
<evidence type="ECO:0000313" key="3">
    <source>
        <dbReference type="EMBL" id="MBK0402390.1"/>
    </source>
</evidence>
<dbReference type="InterPro" id="IPR018720">
    <property type="entry name" value="DUF2249"/>
</dbReference>
<dbReference type="SUPFAM" id="SSF64307">
    <property type="entry name" value="SirA-like"/>
    <property type="match status" value="1"/>
</dbReference>
<keyword evidence="4" id="KW-1185">Reference proteome</keyword>
<evidence type="ECO:0000313" key="4">
    <source>
        <dbReference type="Proteomes" id="UP000644147"/>
    </source>
</evidence>
<dbReference type="Proteomes" id="UP000644147">
    <property type="component" value="Unassembled WGS sequence"/>
</dbReference>
<dbReference type="InterPro" id="IPR036868">
    <property type="entry name" value="TusA-like_sf"/>
</dbReference>
<dbReference type="SUPFAM" id="SSF140683">
    <property type="entry name" value="SP0561-like"/>
    <property type="match status" value="1"/>
</dbReference>
<dbReference type="InterPro" id="IPR038062">
    <property type="entry name" value="ScdA-like_N_sf"/>
</dbReference>
<gene>
    <name evidence="3" type="ORF">I5M27_05300</name>
</gene>
<evidence type="ECO:0000259" key="2">
    <source>
        <dbReference type="Pfam" id="PF10006"/>
    </source>
</evidence>
<protein>
    <submittedName>
        <fullName evidence="3">DUF2249 domain-containing protein</fullName>
    </submittedName>
</protein>
<dbReference type="EMBL" id="JAEHFX010000002">
    <property type="protein sequence ID" value="MBK0402390.1"/>
    <property type="molecule type" value="Genomic_DNA"/>
</dbReference>
<proteinExistence type="predicted"/>
<comment type="caution">
    <text evidence="3">The sequence shown here is derived from an EMBL/GenBank/DDBJ whole genome shotgun (WGS) entry which is preliminary data.</text>
</comment>
<organism evidence="3 4">
    <name type="scientific">Adhaeribacter terrigena</name>
    <dbReference type="NCBI Taxonomy" id="2793070"/>
    <lineage>
        <taxon>Bacteria</taxon>
        <taxon>Pseudomonadati</taxon>
        <taxon>Bacteroidota</taxon>
        <taxon>Cytophagia</taxon>
        <taxon>Cytophagales</taxon>
        <taxon>Hymenobacteraceae</taxon>
        <taxon>Adhaeribacter</taxon>
    </lineage>
</organism>
<accession>A0ABS1BZ54</accession>
<evidence type="ECO:0000259" key="1">
    <source>
        <dbReference type="Pfam" id="PF08984"/>
    </source>
</evidence>
<feature type="domain" description="DUF1858" evidence="1">
    <location>
        <begin position="3"/>
        <end position="62"/>
    </location>
</feature>
<feature type="domain" description="DUF2249" evidence="2">
    <location>
        <begin position="211"/>
        <end position="271"/>
    </location>
</feature>
<dbReference type="Gene3D" id="1.10.3910.10">
    <property type="entry name" value="SP0561-like"/>
    <property type="match status" value="1"/>
</dbReference>
<dbReference type="RefSeq" id="WP_200505136.1">
    <property type="nucleotide sequence ID" value="NZ_JAEHFX010000002.1"/>
</dbReference>
<dbReference type="InterPro" id="IPR015077">
    <property type="entry name" value="DUF1858"/>
</dbReference>
<dbReference type="Pfam" id="PF08984">
    <property type="entry name" value="DUF1858"/>
    <property type="match status" value="1"/>
</dbReference>
<reference evidence="3 4" key="1">
    <citation type="submission" date="2020-12" db="EMBL/GenBank/DDBJ databases">
        <title>Bacterial novel species Adhaeribacter sp. BT258 isolated from soil.</title>
        <authorList>
            <person name="Jung H.-Y."/>
        </authorList>
    </citation>
    <scope>NUCLEOTIDE SEQUENCE [LARGE SCALE GENOMIC DNA]</scope>
    <source>
        <strain evidence="3 4">BT258</strain>
    </source>
</reference>
<feature type="domain" description="DUF2249" evidence="2">
    <location>
        <begin position="104"/>
        <end position="160"/>
    </location>
</feature>